<protein>
    <recommendedName>
        <fullName evidence="4">MnmG N-terminal domain-containing protein</fullName>
    </recommendedName>
</protein>
<evidence type="ECO:0000313" key="5">
    <source>
        <dbReference type="EMBL" id="BBO75547.1"/>
    </source>
</evidence>
<dbReference type="AlphaFoldDB" id="A0A5K7ZHI9"/>
<name>A0A5K7ZHI9_9BACT</name>
<sequence length="64" mass="6689">MLETGLRQAKNFGSQFKDQLTSVPGIFAAGDICGPPWQVAKAVGEGCVAGINAADYAKKLHPTL</sequence>
<organism evidence="5 6">
    <name type="scientific">Desulfosarcina widdelii</name>
    <dbReference type="NCBI Taxonomy" id="947919"/>
    <lineage>
        <taxon>Bacteria</taxon>
        <taxon>Pseudomonadati</taxon>
        <taxon>Thermodesulfobacteriota</taxon>
        <taxon>Desulfobacteria</taxon>
        <taxon>Desulfobacterales</taxon>
        <taxon>Desulfosarcinaceae</taxon>
        <taxon>Desulfosarcina</taxon>
    </lineage>
</organism>
<gene>
    <name evidence="5" type="ORF">DSCW_29640</name>
</gene>
<proteinExistence type="predicted"/>
<comment type="cofactor">
    <cofactor evidence="1">
        <name>FAD</name>
        <dbReference type="ChEBI" id="CHEBI:57692"/>
    </cofactor>
</comment>
<dbReference type="KEGG" id="dwd:DSCW_29640"/>
<keyword evidence="3" id="KW-0274">FAD</keyword>
<evidence type="ECO:0000256" key="1">
    <source>
        <dbReference type="ARBA" id="ARBA00001974"/>
    </source>
</evidence>
<keyword evidence="6" id="KW-1185">Reference proteome</keyword>
<dbReference type="InterPro" id="IPR040131">
    <property type="entry name" value="MnmG_N"/>
</dbReference>
<dbReference type="Proteomes" id="UP000427769">
    <property type="component" value="Chromosome"/>
</dbReference>
<keyword evidence="2" id="KW-0285">Flavoprotein</keyword>
<evidence type="ECO:0000313" key="6">
    <source>
        <dbReference type="Proteomes" id="UP000427769"/>
    </source>
</evidence>
<dbReference type="SUPFAM" id="SSF51905">
    <property type="entry name" value="FAD/NAD(P)-binding domain"/>
    <property type="match status" value="1"/>
</dbReference>
<dbReference type="Gene3D" id="3.50.50.60">
    <property type="entry name" value="FAD/NAD(P)-binding domain"/>
    <property type="match status" value="1"/>
</dbReference>
<evidence type="ECO:0000259" key="4">
    <source>
        <dbReference type="Pfam" id="PF01134"/>
    </source>
</evidence>
<dbReference type="EMBL" id="AP021875">
    <property type="protein sequence ID" value="BBO75547.1"/>
    <property type="molecule type" value="Genomic_DNA"/>
</dbReference>
<feature type="domain" description="MnmG N-terminal" evidence="4">
    <location>
        <begin position="20"/>
        <end position="59"/>
    </location>
</feature>
<evidence type="ECO:0000256" key="2">
    <source>
        <dbReference type="ARBA" id="ARBA00022630"/>
    </source>
</evidence>
<evidence type="ECO:0000256" key="3">
    <source>
        <dbReference type="ARBA" id="ARBA00022827"/>
    </source>
</evidence>
<reference evidence="5 6" key="1">
    <citation type="submission" date="2019-11" db="EMBL/GenBank/DDBJ databases">
        <title>Comparative genomics of hydrocarbon-degrading Desulfosarcina strains.</title>
        <authorList>
            <person name="Watanabe M."/>
            <person name="Kojima H."/>
            <person name="Fukui M."/>
        </authorList>
    </citation>
    <scope>NUCLEOTIDE SEQUENCE [LARGE SCALE GENOMIC DNA]</scope>
    <source>
        <strain evidence="5 6">PP31</strain>
    </source>
</reference>
<dbReference type="Pfam" id="PF01134">
    <property type="entry name" value="GIDA"/>
    <property type="match status" value="1"/>
</dbReference>
<dbReference type="InterPro" id="IPR036188">
    <property type="entry name" value="FAD/NAD-bd_sf"/>
</dbReference>
<accession>A0A5K7ZHI9</accession>